<feature type="binding site" evidence="9">
    <location>
        <position position="89"/>
    </location>
    <ligand>
        <name>Mg(2+)</name>
        <dbReference type="ChEBI" id="CHEBI:18420"/>
    </ligand>
</feature>
<dbReference type="OrthoDB" id="9810880at2"/>
<comment type="catalytic activity">
    <reaction evidence="8 9 10">
        <text>2-[(2R,5Z)-2-carboxy-4-methylthiazol-5(2H)-ylidene]ethyl phosphate + 4-amino-2-methyl-5-(diphosphooxymethyl)pyrimidine + 2 H(+) = thiamine phosphate + CO2 + diphosphate</text>
        <dbReference type="Rhea" id="RHEA:47844"/>
        <dbReference type="ChEBI" id="CHEBI:15378"/>
        <dbReference type="ChEBI" id="CHEBI:16526"/>
        <dbReference type="ChEBI" id="CHEBI:33019"/>
        <dbReference type="ChEBI" id="CHEBI:37575"/>
        <dbReference type="ChEBI" id="CHEBI:57841"/>
        <dbReference type="ChEBI" id="CHEBI:62899"/>
        <dbReference type="EC" id="2.5.1.3"/>
    </reaction>
</comment>
<dbReference type="HAMAP" id="MF_00097">
    <property type="entry name" value="TMP_synthase"/>
    <property type="match status" value="1"/>
</dbReference>
<dbReference type="InterPro" id="IPR036206">
    <property type="entry name" value="ThiamineP_synth_sf"/>
</dbReference>
<feature type="binding site" evidence="9">
    <location>
        <position position="170"/>
    </location>
    <ligand>
        <name>2-[(2R,5Z)-2-carboxy-4-methylthiazol-5(2H)-ylidene]ethyl phosphate</name>
        <dbReference type="ChEBI" id="CHEBI:62899"/>
    </ligand>
</feature>
<comment type="cofactor">
    <cofactor evidence="9">
        <name>Mg(2+)</name>
        <dbReference type="ChEBI" id="CHEBI:18420"/>
    </cofactor>
    <text evidence="9">Binds 1 Mg(2+) ion per subunit.</text>
</comment>
<gene>
    <name evidence="9 13" type="primary">thiE</name>
    <name evidence="13" type="ORF">EYW49_08135</name>
</gene>
<evidence type="ECO:0000256" key="11">
    <source>
        <dbReference type="RuleBase" id="RU004253"/>
    </source>
</evidence>
<dbReference type="PANTHER" id="PTHR20857:SF15">
    <property type="entry name" value="THIAMINE-PHOSPHATE SYNTHASE"/>
    <property type="match status" value="1"/>
</dbReference>
<evidence type="ECO:0000313" key="13">
    <source>
        <dbReference type="EMBL" id="TBW38659.1"/>
    </source>
</evidence>
<keyword evidence="3 9" id="KW-0479">Metal-binding</keyword>
<accession>A0A4Q9VSY4</accession>
<dbReference type="Pfam" id="PF02581">
    <property type="entry name" value="TMP-TENI"/>
    <property type="match status" value="1"/>
</dbReference>
<keyword evidence="14" id="KW-1185">Reference proteome</keyword>
<reference evidence="13 14" key="1">
    <citation type="submission" date="2019-02" db="EMBL/GenBank/DDBJ databases">
        <title>Siculibacillus lacustris gen. nov., sp. nov., a new rosette-forming bacterium isolated from a freshwater crater lake (Lake St. Ana, Romania).</title>
        <authorList>
            <person name="Felfoldi T."/>
            <person name="Marton Z."/>
            <person name="Szabo A."/>
            <person name="Mentes A."/>
            <person name="Boka K."/>
            <person name="Marialigeti K."/>
            <person name="Mathe I."/>
            <person name="Koncz M."/>
            <person name="Schumann P."/>
            <person name="Toth E."/>
        </authorList>
    </citation>
    <scope>NUCLEOTIDE SEQUENCE [LARGE SCALE GENOMIC DNA]</scope>
    <source>
        <strain evidence="13 14">SA-279</strain>
    </source>
</reference>
<dbReference type="Proteomes" id="UP000292781">
    <property type="component" value="Unassembled WGS sequence"/>
</dbReference>
<dbReference type="AlphaFoldDB" id="A0A4Q9VSY4"/>
<evidence type="ECO:0000256" key="6">
    <source>
        <dbReference type="ARBA" id="ARBA00047334"/>
    </source>
</evidence>
<feature type="binding site" evidence="9">
    <location>
        <position position="108"/>
    </location>
    <ligand>
        <name>4-amino-2-methyl-5-(diphosphooxymethyl)pyrimidine</name>
        <dbReference type="ChEBI" id="CHEBI:57841"/>
    </ligand>
</feature>
<name>A0A4Q9VSY4_9HYPH</name>
<dbReference type="InterPro" id="IPR034291">
    <property type="entry name" value="TMP_synthase"/>
</dbReference>
<feature type="binding site" evidence="9">
    <location>
        <position position="69"/>
    </location>
    <ligand>
        <name>4-amino-2-methyl-5-(diphosphooxymethyl)pyrimidine</name>
        <dbReference type="ChEBI" id="CHEBI:57841"/>
    </ligand>
</feature>
<comment type="function">
    <text evidence="9">Condenses 4-methyl-5-(beta-hydroxyethyl)thiazole monophosphate (THZ-P) and 2-methyl-4-amino-5-hydroxymethyl pyrimidine pyrophosphate (HMP-PP) to form thiamine monophosphate (TMP).</text>
</comment>
<dbReference type="Gene3D" id="3.20.20.70">
    <property type="entry name" value="Aldolase class I"/>
    <property type="match status" value="1"/>
</dbReference>
<proteinExistence type="inferred from homology"/>
<dbReference type="NCBIfam" id="TIGR00693">
    <property type="entry name" value="thiE"/>
    <property type="match status" value="1"/>
</dbReference>
<dbReference type="InterPro" id="IPR013785">
    <property type="entry name" value="Aldolase_TIM"/>
</dbReference>
<keyword evidence="4 9" id="KW-0460">Magnesium</keyword>
<comment type="similarity">
    <text evidence="9 10">Belongs to the thiamine-phosphate synthase family.</text>
</comment>
<keyword evidence="5 9" id="KW-0784">Thiamine biosynthesis</keyword>
<dbReference type="SUPFAM" id="SSF51391">
    <property type="entry name" value="Thiamin phosphate synthase"/>
    <property type="match status" value="1"/>
</dbReference>
<dbReference type="InterPro" id="IPR022998">
    <property type="entry name" value="ThiamineP_synth_TenI"/>
</dbReference>
<feature type="binding site" evidence="9">
    <location>
        <position position="137"/>
    </location>
    <ligand>
        <name>4-amino-2-methyl-5-(diphosphooxymethyl)pyrimidine</name>
        <dbReference type="ChEBI" id="CHEBI:57841"/>
    </ligand>
</feature>
<feature type="binding site" evidence="9">
    <location>
        <begin position="134"/>
        <end position="136"/>
    </location>
    <ligand>
        <name>2-[(2R,5Z)-2-carboxy-4-methylthiazol-5(2H)-ylidene]ethyl phosphate</name>
        <dbReference type="ChEBI" id="CHEBI:62899"/>
    </ligand>
</feature>
<feature type="binding site" evidence="9">
    <location>
        <begin position="37"/>
        <end position="41"/>
    </location>
    <ligand>
        <name>4-amino-2-methyl-5-(diphosphooxymethyl)pyrimidine</name>
        <dbReference type="ChEBI" id="CHEBI:57841"/>
    </ligand>
</feature>
<dbReference type="PANTHER" id="PTHR20857">
    <property type="entry name" value="THIAMINE-PHOSPHATE PYROPHOSPHORYLASE"/>
    <property type="match status" value="1"/>
</dbReference>
<keyword evidence="2 9" id="KW-0808">Transferase</keyword>
<dbReference type="EMBL" id="SJFN01000010">
    <property type="protein sequence ID" value="TBW38659.1"/>
    <property type="molecule type" value="Genomic_DNA"/>
</dbReference>
<evidence type="ECO:0000256" key="2">
    <source>
        <dbReference type="ARBA" id="ARBA00022679"/>
    </source>
</evidence>
<evidence type="ECO:0000256" key="8">
    <source>
        <dbReference type="ARBA" id="ARBA00047883"/>
    </source>
</evidence>
<evidence type="ECO:0000313" key="14">
    <source>
        <dbReference type="Proteomes" id="UP000292781"/>
    </source>
</evidence>
<evidence type="ECO:0000256" key="1">
    <source>
        <dbReference type="ARBA" id="ARBA00005165"/>
    </source>
</evidence>
<dbReference type="GO" id="GO:0004789">
    <property type="term" value="F:thiamine-phosphate diphosphorylase activity"/>
    <property type="evidence" value="ECO:0007669"/>
    <property type="project" value="UniProtKB-UniRule"/>
</dbReference>
<dbReference type="GO" id="GO:0009228">
    <property type="term" value="P:thiamine biosynthetic process"/>
    <property type="evidence" value="ECO:0007669"/>
    <property type="project" value="UniProtKB-KW"/>
</dbReference>
<evidence type="ECO:0000256" key="3">
    <source>
        <dbReference type="ARBA" id="ARBA00022723"/>
    </source>
</evidence>
<dbReference type="RefSeq" id="WP_131308058.1">
    <property type="nucleotide sequence ID" value="NZ_SJFN01000010.1"/>
</dbReference>
<comment type="catalytic activity">
    <reaction evidence="7 9 10">
        <text>2-(2-carboxy-4-methylthiazol-5-yl)ethyl phosphate + 4-amino-2-methyl-5-(diphosphooxymethyl)pyrimidine + 2 H(+) = thiamine phosphate + CO2 + diphosphate</text>
        <dbReference type="Rhea" id="RHEA:47848"/>
        <dbReference type="ChEBI" id="CHEBI:15378"/>
        <dbReference type="ChEBI" id="CHEBI:16526"/>
        <dbReference type="ChEBI" id="CHEBI:33019"/>
        <dbReference type="ChEBI" id="CHEBI:37575"/>
        <dbReference type="ChEBI" id="CHEBI:57841"/>
        <dbReference type="ChEBI" id="CHEBI:62890"/>
        <dbReference type="EC" id="2.5.1.3"/>
    </reaction>
</comment>
<comment type="catalytic activity">
    <reaction evidence="6 9 10">
        <text>4-methyl-5-(2-phosphooxyethyl)-thiazole + 4-amino-2-methyl-5-(diphosphooxymethyl)pyrimidine + H(+) = thiamine phosphate + diphosphate</text>
        <dbReference type="Rhea" id="RHEA:22328"/>
        <dbReference type="ChEBI" id="CHEBI:15378"/>
        <dbReference type="ChEBI" id="CHEBI:33019"/>
        <dbReference type="ChEBI" id="CHEBI:37575"/>
        <dbReference type="ChEBI" id="CHEBI:57841"/>
        <dbReference type="ChEBI" id="CHEBI:58296"/>
        <dbReference type="EC" id="2.5.1.3"/>
    </reaction>
</comment>
<dbReference type="EC" id="2.5.1.3" evidence="9"/>
<feature type="domain" description="Thiamine phosphate synthase/TenI" evidence="12">
    <location>
        <begin position="8"/>
        <end position="193"/>
    </location>
</feature>
<feature type="binding site" evidence="9">
    <location>
        <position position="70"/>
    </location>
    <ligand>
        <name>Mg(2+)</name>
        <dbReference type="ChEBI" id="CHEBI:18420"/>
    </ligand>
</feature>
<sequence length="224" mass="23540">MIPDIRCHAILDPSRSRGRSLAALAAAAIEGGATLLQYRDKEASTRLMVQRARDILKAIAGAKVPLIVNDRVDVAMVAHADGVHVGQDDMTAQDVRRLLGPDAILGLTIKSPEHVDAAPLGLLSYVCIGGVFETLSKVNPEPPLGLVGLARLAVRVRALRPDLPVGAIAGITAANAAEVVAVGADGIAAIGEIFLADDPRAATLRLRRVVDAALIARRAEEERR</sequence>
<comment type="caution">
    <text evidence="13">The sequence shown here is derived from an EMBL/GenBank/DDBJ whole genome shotgun (WGS) entry which is preliminary data.</text>
</comment>
<organism evidence="13 14">
    <name type="scientific">Siculibacillus lacustris</name>
    <dbReference type="NCBI Taxonomy" id="1549641"/>
    <lineage>
        <taxon>Bacteria</taxon>
        <taxon>Pseudomonadati</taxon>
        <taxon>Pseudomonadota</taxon>
        <taxon>Alphaproteobacteria</taxon>
        <taxon>Hyphomicrobiales</taxon>
        <taxon>Ancalomicrobiaceae</taxon>
        <taxon>Siculibacillus</taxon>
    </lineage>
</organism>
<evidence type="ECO:0000259" key="12">
    <source>
        <dbReference type="Pfam" id="PF02581"/>
    </source>
</evidence>
<evidence type="ECO:0000256" key="7">
    <source>
        <dbReference type="ARBA" id="ARBA00047851"/>
    </source>
</evidence>
<dbReference type="UniPathway" id="UPA00060">
    <property type="reaction ID" value="UER00141"/>
</dbReference>
<comment type="caution">
    <text evidence="9">Lacks conserved residue(s) required for the propagation of feature annotation.</text>
</comment>
<comment type="pathway">
    <text evidence="1 9 11">Cofactor biosynthesis; thiamine diphosphate biosynthesis; thiamine phosphate from 4-amino-2-methyl-5-diphosphomethylpyrimidine and 4-methyl-5-(2-phosphoethyl)-thiazole: step 1/1.</text>
</comment>
<evidence type="ECO:0000256" key="10">
    <source>
        <dbReference type="RuleBase" id="RU003826"/>
    </source>
</evidence>
<protein>
    <recommendedName>
        <fullName evidence="9">Thiamine-phosphate synthase</fullName>
        <shortName evidence="9">TP synthase</shortName>
        <shortName evidence="9">TPS</shortName>
        <ecNumber evidence="9">2.5.1.3</ecNumber>
    </recommendedName>
    <alternativeName>
        <fullName evidence="9">Thiamine-phosphate pyrophosphorylase</fullName>
        <shortName evidence="9">TMP pyrophosphorylase</shortName>
        <shortName evidence="9">TMP-PPase</shortName>
    </alternativeName>
</protein>
<dbReference type="GO" id="GO:0009229">
    <property type="term" value="P:thiamine diphosphate biosynthetic process"/>
    <property type="evidence" value="ECO:0007669"/>
    <property type="project" value="UniProtKB-UniRule"/>
</dbReference>
<dbReference type="GO" id="GO:0000287">
    <property type="term" value="F:magnesium ion binding"/>
    <property type="evidence" value="ECO:0007669"/>
    <property type="project" value="UniProtKB-UniRule"/>
</dbReference>
<evidence type="ECO:0000256" key="4">
    <source>
        <dbReference type="ARBA" id="ARBA00022842"/>
    </source>
</evidence>
<evidence type="ECO:0000256" key="9">
    <source>
        <dbReference type="HAMAP-Rule" id="MF_00097"/>
    </source>
</evidence>
<dbReference type="CDD" id="cd00564">
    <property type="entry name" value="TMP_TenI"/>
    <property type="match status" value="1"/>
</dbReference>
<dbReference type="GO" id="GO:0005737">
    <property type="term" value="C:cytoplasm"/>
    <property type="evidence" value="ECO:0007669"/>
    <property type="project" value="TreeGrafter"/>
</dbReference>
<evidence type="ECO:0000256" key="5">
    <source>
        <dbReference type="ARBA" id="ARBA00022977"/>
    </source>
</evidence>